<evidence type="ECO:0008006" key="3">
    <source>
        <dbReference type="Google" id="ProtNLM"/>
    </source>
</evidence>
<proteinExistence type="predicted"/>
<protein>
    <recommendedName>
        <fullName evidence="3">F-box domain-containing protein</fullName>
    </recommendedName>
</protein>
<gene>
    <name evidence="1" type="ORF">BJ322DRAFT_531948</name>
</gene>
<name>A0A9P6HKE2_9AGAM</name>
<dbReference type="AlphaFoldDB" id="A0A9P6HKE2"/>
<accession>A0A9P6HKE2</accession>
<evidence type="ECO:0000313" key="1">
    <source>
        <dbReference type="EMBL" id="KAF9789371.1"/>
    </source>
</evidence>
<organism evidence="1 2">
    <name type="scientific">Thelephora terrestris</name>
    <dbReference type="NCBI Taxonomy" id="56493"/>
    <lineage>
        <taxon>Eukaryota</taxon>
        <taxon>Fungi</taxon>
        <taxon>Dikarya</taxon>
        <taxon>Basidiomycota</taxon>
        <taxon>Agaricomycotina</taxon>
        <taxon>Agaricomycetes</taxon>
        <taxon>Thelephorales</taxon>
        <taxon>Thelephoraceae</taxon>
        <taxon>Thelephora</taxon>
    </lineage>
</organism>
<sequence length="381" mass="42653">MKTTTSNPHLLPEIFDYIIDFLRDDMKTLKQCCLVSKSWVPRSREHIFADLTLDEEDDLESWRETFSDPANSPSYHTRNLTIRCDPGHMEESGWVQSFPRLETLCMMSEDGWVNFPMFQKLAPSITALALCSLYLPHLQILDLICSLPLLEDLILIGEVNEAKGSSGPPAVVSTSPPLNNHLDILLSEGFARTLSGLLSLPGGLRFRAVDLAWCREPDDLLQVRELVGACSGTLESLRIGSRVSDDGTPGPIDLSKATNIRDVEFQCITGLTGCMWIIMTLGTIKSEHRDLREITICFMEDDDYDYDTLDLTELNEAAKPGMRWSDLDSLLILLLELRSIRPRILCPQSDVTQGMVSLAGLARSMLPETARRGIVELYGDF</sequence>
<reference evidence="1" key="2">
    <citation type="submission" date="2020-11" db="EMBL/GenBank/DDBJ databases">
        <authorList>
            <consortium name="DOE Joint Genome Institute"/>
            <person name="Kuo A."/>
            <person name="Miyauchi S."/>
            <person name="Kiss E."/>
            <person name="Drula E."/>
            <person name="Kohler A."/>
            <person name="Sanchez-Garcia M."/>
            <person name="Andreopoulos B."/>
            <person name="Barry K.W."/>
            <person name="Bonito G."/>
            <person name="Buee M."/>
            <person name="Carver A."/>
            <person name="Chen C."/>
            <person name="Cichocki N."/>
            <person name="Clum A."/>
            <person name="Culley D."/>
            <person name="Crous P.W."/>
            <person name="Fauchery L."/>
            <person name="Girlanda M."/>
            <person name="Hayes R."/>
            <person name="Keri Z."/>
            <person name="Labutti K."/>
            <person name="Lipzen A."/>
            <person name="Lombard V."/>
            <person name="Magnuson J."/>
            <person name="Maillard F."/>
            <person name="Morin E."/>
            <person name="Murat C."/>
            <person name="Nolan M."/>
            <person name="Ohm R."/>
            <person name="Pangilinan J."/>
            <person name="Pereira M."/>
            <person name="Perotto S."/>
            <person name="Peter M."/>
            <person name="Riley R."/>
            <person name="Sitrit Y."/>
            <person name="Stielow B."/>
            <person name="Szollosi G."/>
            <person name="Zifcakova L."/>
            <person name="Stursova M."/>
            <person name="Spatafora J.W."/>
            <person name="Tedersoo L."/>
            <person name="Vaario L.-M."/>
            <person name="Yamada A."/>
            <person name="Yan M."/>
            <person name="Wang P."/>
            <person name="Xu J."/>
            <person name="Bruns T."/>
            <person name="Baldrian P."/>
            <person name="Vilgalys R."/>
            <person name="Henrissat B."/>
            <person name="Grigoriev I.V."/>
            <person name="Hibbett D."/>
            <person name="Nagy L.G."/>
            <person name="Martin F.M."/>
        </authorList>
    </citation>
    <scope>NUCLEOTIDE SEQUENCE</scope>
    <source>
        <strain evidence="1">UH-Tt-Lm1</strain>
    </source>
</reference>
<reference evidence="1" key="1">
    <citation type="journal article" date="2020" name="Nat. Commun.">
        <title>Large-scale genome sequencing of mycorrhizal fungi provides insights into the early evolution of symbiotic traits.</title>
        <authorList>
            <person name="Miyauchi S."/>
            <person name="Kiss E."/>
            <person name="Kuo A."/>
            <person name="Drula E."/>
            <person name="Kohler A."/>
            <person name="Sanchez-Garcia M."/>
            <person name="Morin E."/>
            <person name="Andreopoulos B."/>
            <person name="Barry K.W."/>
            <person name="Bonito G."/>
            <person name="Buee M."/>
            <person name="Carver A."/>
            <person name="Chen C."/>
            <person name="Cichocki N."/>
            <person name="Clum A."/>
            <person name="Culley D."/>
            <person name="Crous P.W."/>
            <person name="Fauchery L."/>
            <person name="Girlanda M."/>
            <person name="Hayes R.D."/>
            <person name="Keri Z."/>
            <person name="LaButti K."/>
            <person name="Lipzen A."/>
            <person name="Lombard V."/>
            <person name="Magnuson J."/>
            <person name="Maillard F."/>
            <person name="Murat C."/>
            <person name="Nolan M."/>
            <person name="Ohm R.A."/>
            <person name="Pangilinan J."/>
            <person name="Pereira M.F."/>
            <person name="Perotto S."/>
            <person name="Peter M."/>
            <person name="Pfister S."/>
            <person name="Riley R."/>
            <person name="Sitrit Y."/>
            <person name="Stielow J.B."/>
            <person name="Szollosi G."/>
            <person name="Zifcakova L."/>
            <person name="Stursova M."/>
            <person name="Spatafora J.W."/>
            <person name="Tedersoo L."/>
            <person name="Vaario L.M."/>
            <person name="Yamada A."/>
            <person name="Yan M."/>
            <person name="Wang P."/>
            <person name="Xu J."/>
            <person name="Bruns T."/>
            <person name="Baldrian P."/>
            <person name="Vilgalys R."/>
            <person name="Dunand C."/>
            <person name="Henrissat B."/>
            <person name="Grigoriev I.V."/>
            <person name="Hibbett D."/>
            <person name="Nagy L.G."/>
            <person name="Martin F.M."/>
        </authorList>
    </citation>
    <scope>NUCLEOTIDE SEQUENCE</scope>
    <source>
        <strain evidence="1">UH-Tt-Lm1</strain>
    </source>
</reference>
<dbReference type="EMBL" id="WIUZ02000003">
    <property type="protein sequence ID" value="KAF9789371.1"/>
    <property type="molecule type" value="Genomic_DNA"/>
</dbReference>
<keyword evidence="2" id="KW-1185">Reference proteome</keyword>
<evidence type="ECO:0000313" key="2">
    <source>
        <dbReference type="Proteomes" id="UP000736335"/>
    </source>
</evidence>
<comment type="caution">
    <text evidence="1">The sequence shown here is derived from an EMBL/GenBank/DDBJ whole genome shotgun (WGS) entry which is preliminary data.</text>
</comment>
<dbReference type="Proteomes" id="UP000736335">
    <property type="component" value="Unassembled WGS sequence"/>
</dbReference>